<dbReference type="GeneID" id="41969770"/>
<reference evidence="1 2" key="1">
    <citation type="submission" date="2019-06" db="EMBL/GenBank/DDBJ databases">
        <title>Draft genome sequence of the filamentous fungus Phialemoniopsis curvata isolated from diesel fuel.</title>
        <authorList>
            <person name="Varaljay V.A."/>
            <person name="Lyon W.J."/>
            <person name="Crouch A.L."/>
            <person name="Drake C.E."/>
            <person name="Hollomon J.M."/>
            <person name="Nadeau L.J."/>
            <person name="Nunn H.S."/>
            <person name="Stevenson B.S."/>
            <person name="Bojanowski C.L."/>
            <person name="Crookes-Goodson W.J."/>
        </authorList>
    </citation>
    <scope>NUCLEOTIDE SEQUENCE [LARGE SCALE GENOMIC DNA]</scope>
    <source>
        <strain evidence="1 2">D216</strain>
    </source>
</reference>
<gene>
    <name evidence="1" type="ORF">E0L32_002323</name>
</gene>
<accession>A0A507AJ84</accession>
<dbReference type="RefSeq" id="XP_030988538.1">
    <property type="nucleotide sequence ID" value="XM_031136500.1"/>
</dbReference>
<evidence type="ECO:0000313" key="1">
    <source>
        <dbReference type="EMBL" id="TPX06827.1"/>
    </source>
</evidence>
<dbReference type="AlphaFoldDB" id="A0A507AJ84"/>
<protein>
    <submittedName>
        <fullName evidence="1">Uncharacterized protein</fullName>
    </submittedName>
</protein>
<proteinExistence type="predicted"/>
<evidence type="ECO:0000313" key="2">
    <source>
        <dbReference type="Proteomes" id="UP000319257"/>
    </source>
</evidence>
<dbReference type="InParanoid" id="A0A507AJ84"/>
<name>A0A507AJ84_9PEZI</name>
<sequence length="180" mass="19582">MDQGRKKKVLVSGPYNVFLSTCHPLLTLRSDVEVHITPGATAADLVAKTSDGALKSCVTGSWQPAADPVPRARRAHAGRRVDEVFPGCSGKLRAERLLAQPARRAQAPHGHGHVVARRGLRVRVCHEAKWVIGAVEPDVIAVDAVVRLDVAFAQLFLHQARRGVLRLPASGPNRFQWEFG</sequence>
<dbReference type="EMBL" id="SKBQ01000009">
    <property type="protein sequence ID" value="TPX06827.1"/>
    <property type="molecule type" value="Genomic_DNA"/>
</dbReference>
<dbReference type="Proteomes" id="UP000319257">
    <property type="component" value="Unassembled WGS sequence"/>
</dbReference>
<comment type="caution">
    <text evidence="1">The sequence shown here is derived from an EMBL/GenBank/DDBJ whole genome shotgun (WGS) entry which is preliminary data.</text>
</comment>
<keyword evidence="2" id="KW-1185">Reference proteome</keyword>
<organism evidence="1 2">
    <name type="scientific">Thyridium curvatum</name>
    <dbReference type="NCBI Taxonomy" id="1093900"/>
    <lineage>
        <taxon>Eukaryota</taxon>
        <taxon>Fungi</taxon>
        <taxon>Dikarya</taxon>
        <taxon>Ascomycota</taxon>
        <taxon>Pezizomycotina</taxon>
        <taxon>Sordariomycetes</taxon>
        <taxon>Sordariomycetidae</taxon>
        <taxon>Thyridiales</taxon>
        <taxon>Thyridiaceae</taxon>
        <taxon>Thyridium</taxon>
    </lineage>
</organism>